<gene>
    <name evidence="2" type="ORF">SJI18_14410</name>
</gene>
<organism evidence="2 3">
    <name type="scientific">Clostridium frigoriphilum</name>
    <dbReference type="NCBI Taxonomy" id="443253"/>
    <lineage>
        <taxon>Bacteria</taxon>
        <taxon>Bacillati</taxon>
        <taxon>Bacillota</taxon>
        <taxon>Clostridia</taxon>
        <taxon>Eubacteriales</taxon>
        <taxon>Clostridiaceae</taxon>
        <taxon>Clostridium</taxon>
    </lineage>
</organism>
<dbReference type="EMBL" id="JAZHFS010000013">
    <property type="protein sequence ID" value="MEF2113498.1"/>
    <property type="molecule type" value="Genomic_DNA"/>
</dbReference>
<keyword evidence="1" id="KW-0812">Transmembrane</keyword>
<reference evidence="2 3" key="1">
    <citation type="submission" date="2023-11" db="EMBL/GenBank/DDBJ databases">
        <title>Draft genome sequence of a psychrophilic Clostridium strain from permafrost water brine.</title>
        <authorList>
            <person name="Shcherbakova V.A."/>
            <person name="Trubitsyn V.E."/>
            <person name="Zakharyuk A.G."/>
        </authorList>
    </citation>
    <scope>NUCLEOTIDE SEQUENCE [LARGE SCALE GENOMIC DNA]</scope>
    <source>
        <strain evidence="2 3">14F</strain>
    </source>
</reference>
<dbReference type="RefSeq" id="WP_216252059.1">
    <property type="nucleotide sequence ID" value="NZ_JAZHFS010000013.1"/>
</dbReference>
<proteinExistence type="predicted"/>
<keyword evidence="3" id="KW-1185">Reference proteome</keyword>
<evidence type="ECO:0000313" key="3">
    <source>
        <dbReference type="Proteomes" id="UP001498469"/>
    </source>
</evidence>
<accession>A0ABU7UT12</accession>
<dbReference type="Proteomes" id="UP001498469">
    <property type="component" value="Unassembled WGS sequence"/>
</dbReference>
<protein>
    <submittedName>
        <fullName evidence="2">Uncharacterized protein</fullName>
    </submittedName>
</protein>
<keyword evidence="1" id="KW-1133">Transmembrane helix</keyword>
<feature type="transmembrane region" description="Helical" evidence="1">
    <location>
        <begin position="239"/>
        <end position="260"/>
    </location>
</feature>
<sequence>MRFWKVSTIFITIVFFAILFRFTTVNAKNSSTSIRYKVVDSRIDEVDMKISSPDDNALEVFLPLQIDNIEYDRSNFTVLHDSNENGSVFIILKKSNEKDIISITCEVKKTDERNNKLARIEPFFSEKAIIIPTVDEKDFNSIDLSKSIKQIKKLGFDNIQAVFDRELEFKVNNGNTSKINSQTDITINLDKEKGRFDLIYSDLGEKQHEVINSAINKLFPNLITIIFAFIAFNEDKKGVKITTIGLCCFGFIIMTVSQFIQNNTIEFWSNLINYIIIILIILIWLIFVSGFIKKKKK</sequence>
<keyword evidence="1" id="KW-0472">Membrane</keyword>
<evidence type="ECO:0000256" key="1">
    <source>
        <dbReference type="SAM" id="Phobius"/>
    </source>
</evidence>
<name>A0ABU7UT12_9CLOT</name>
<feature type="transmembrane region" description="Helical" evidence="1">
    <location>
        <begin position="272"/>
        <end position="292"/>
    </location>
</feature>
<evidence type="ECO:0000313" key="2">
    <source>
        <dbReference type="EMBL" id="MEF2113498.1"/>
    </source>
</evidence>
<comment type="caution">
    <text evidence="2">The sequence shown here is derived from an EMBL/GenBank/DDBJ whole genome shotgun (WGS) entry which is preliminary data.</text>
</comment>